<organism evidence="2 3">
    <name type="scientific">Methylobacterium hispanicum</name>
    <dbReference type="NCBI Taxonomy" id="270350"/>
    <lineage>
        <taxon>Bacteria</taxon>
        <taxon>Pseudomonadati</taxon>
        <taxon>Pseudomonadota</taxon>
        <taxon>Alphaproteobacteria</taxon>
        <taxon>Hyphomicrobiales</taxon>
        <taxon>Methylobacteriaceae</taxon>
        <taxon>Methylobacterium</taxon>
    </lineage>
</organism>
<reference evidence="2" key="2">
    <citation type="submission" date="2021-08" db="EMBL/GenBank/DDBJ databases">
        <authorList>
            <person name="Tani A."/>
            <person name="Ola A."/>
            <person name="Ogura Y."/>
            <person name="Katsura K."/>
            <person name="Hayashi T."/>
        </authorList>
    </citation>
    <scope>NUCLEOTIDE SEQUENCE</scope>
    <source>
        <strain evidence="2">DSM 16372</strain>
    </source>
</reference>
<keyword evidence="3" id="KW-1185">Reference proteome</keyword>
<protein>
    <submittedName>
        <fullName evidence="2">Uncharacterized protein</fullName>
    </submittedName>
</protein>
<sequence length="88" mass="8971">MFRHGAFAGRYVIASGQHLLGDEQALTGPGVPSDDDMAEAPLRDAMGQADDPDPTGHVAVSSVGTATAVLLRAVPHHVAIGNGSKSLL</sequence>
<proteinExistence type="predicted"/>
<feature type="region of interest" description="Disordered" evidence="1">
    <location>
        <begin position="23"/>
        <end position="54"/>
    </location>
</feature>
<accession>A0AAV4ZFT4</accession>
<dbReference type="Proteomes" id="UP001055247">
    <property type="component" value="Unassembled WGS sequence"/>
</dbReference>
<dbReference type="RefSeq" id="WP_066921204.1">
    <property type="nucleotide sequence ID" value="NZ_BPQO01000001.1"/>
</dbReference>
<dbReference type="EMBL" id="BPQO01000001">
    <property type="protein sequence ID" value="GJD86696.1"/>
    <property type="molecule type" value="Genomic_DNA"/>
</dbReference>
<evidence type="ECO:0000256" key="1">
    <source>
        <dbReference type="SAM" id="MobiDB-lite"/>
    </source>
</evidence>
<reference evidence="2" key="1">
    <citation type="journal article" date="2016" name="Front. Microbiol.">
        <title>Genome Sequence of the Piezophilic, Mesophilic Sulfate-Reducing Bacterium Desulfovibrio indicus J2T.</title>
        <authorList>
            <person name="Cao J."/>
            <person name="Maignien L."/>
            <person name="Shao Z."/>
            <person name="Alain K."/>
            <person name="Jebbar M."/>
        </authorList>
    </citation>
    <scope>NUCLEOTIDE SEQUENCE</scope>
    <source>
        <strain evidence="2">DSM 16372</strain>
    </source>
</reference>
<dbReference type="AlphaFoldDB" id="A0AAV4ZFT4"/>
<name>A0AAV4ZFT4_9HYPH</name>
<evidence type="ECO:0000313" key="2">
    <source>
        <dbReference type="EMBL" id="GJD86696.1"/>
    </source>
</evidence>
<gene>
    <name evidence="2" type="ORF">BHAOGJBA_0191</name>
</gene>
<evidence type="ECO:0000313" key="3">
    <source>
        <dbReference type="Proteomes" id="UP001055247"/>
    </source>
</evidence>
<comment type="caution">
    <text evidence="2">The sequence shown here is derived from an EMBL/GenBank/DDBJ whole genome shotgun (WGS) entry which is preliminary data.</text>
</comment>